<dbReference type="EMBL" id="LGRX02023622">
    <property type="protein sequence ID" value="KAK3254410.1"/>
    <property type="molecule type" value="Genomic_DNA"/>
</dbReference>
<keyword evidence="1" id="KW-0472">Membrane</keyword>
<evidence type="ECO:0000313" key="3">
    <source>
        <dbReference type="Proteomes" id="UP001190700"/>
    </source>
</evidence>
<keyword evidence="1" id="KW-0812">Transmembrane</keyword>
<comment type="caution">
    <text evidence="2">The sequence shown here is derived from an EMBL/GenBank/DDBJ whole genome shotgun (WGS) entry which is preliminary data.</text>
</comment>
<keyword evidence="1" id="KW-1133">Transmembrane helix</keyword>
<keyword evidence="3" id="KW-1185">Reference proteome</keyword>
<protein>
    <submittedName>
        <fullName evidence="2">Uncharacterized protein</fullName>
    </submittedName>
</protein>
<dbReference type="AlphaFoldDB" id="A0AAE0F7U9"/>
<evidence type="ECO:0000313" key="2">
    <source>
        <dbReference type="EMBL" id="KAK3254410.1"/>
    </source>
</evidence>
<sequence length="618" mass="69209">MLGNMKELWSWFRTLFEHGGEVSIALQRLLVYHLTFSFWLGYYNLILWLVTACKVSSSEESSMMLEIACWGFLLFSLVGFVNGLIPVELPPQLMCTLQMLADRGQLASFSVMIGKSGRLTNSHDGFGEDEEGECSGKDEEACLVLTYEPPDTVHWWEVSFHIPLIVAVVVLCCTLATRLLWDFFGEFNGSNRYFIEDEISQLMPGAHKELQPLEQVALADSGKAVVEEAVEEQVMHPAVYTLDVFLELPRILTIVYDKLQQVCSTQSEFSLLKEVRRMLMDPTKPDSQHALSAALRKIVYSRPIFRMAQFDREELIECMLKSSRSQIEAAVYRLNLGEASPDALQQEVVTKLRADLKQHLLSRLELRNGTVLAASIDGAEKELKSLDKLEQCLGKRCQTIFEDYLKSNCKKEIFRNVCDANSAILWYGSGVTPELLSQKASTILVPTIEEISRNLKLKIPALRDHACPESESMDTLLSELGITELLARLADDLYLLAVKLDKALVNQLPMREDSSFAQKLSTASQRCLALRPPVKMLGLRLRGRSLRNIPRGLCILLGIITVKAILKTLLRSIEEDITLGISDALEVVKSIPSVGPFIASALHAFLLFLLEGTADDSS</sequence>
<feature type="transmembrane region" description="Helical" evidence="1">
    <location>
        <begin position="160"/>
        <end position="181"/>
    </location>
</feature>
<accession>A0AAE0F7U9</accession>
<feature type="transmembrane region" description="Helical" evidence="1">
    <location>
        <begin position="63"/>
        <end position="85"/>
    </location>
</feature>
<evidence type="ECO:0000256" key="1">
    <source>
        <dbReference type="SAM" id="Phobius"/>
    </source>
</evidence>
<gene>
    <name evidence="2" type="ORF">CYMTET_36374</name>
</gene>
<organism evidence="2 3">
    <name type="scientific">Cymbomonas tetramitiformis</name>
    <dbReference type="NCBI Taxonomy" id="36881"/>
    <lineage>
        <taxon>Eukaryota</taxon>
        <taxon>Viridiplantae</taxon>
        <taxon>Chlorophyta</taxon>
        <taxon>Pyramimonadophyceae</taxon>
        <taxon>Pyramimonadales</taxon>
        <taxon>Pyramimonadaceae</taxon>
        <taxon>Cymbomonas</taxon>
    </lineage>
</organism>
<reference evidence="2 3" key="1">
    <citation type="journal article" date="2015" name="Genome Biol. Evol.">
        <title>Comparative Genomics of a Bacterivorous Green Alga Reveals Evolutionary Causalities and Consequences of Phago-Mixotrophic Mode of Nutrition.</title>
        <authorList>
            <person name="Burns J.A."/>
            <person name="Paasch A."/>
            <person name="Narechania A."/>
            <person name="Kim E."/>
        </authorList>
    </citation>
    <scope>NUCLEOTIDE SEQUENCE [LARGE SCALE GENOMIC DNA]</scope>
    <source>
        <strain evidence="2 3">PLY_AMNH</strain>
    </source>
</reference>
<feature type="transmembrane region" description="Helical" evidence="1">
    <location>
        <begin position="30"/>
        <end position="51"/>
    </location>
</feature>
<proteinExistence type="predicted"/>
<dbReference type="Proteomes" id="UP001190700">
    <property type="component" value="Unassembled WGS sequence"/>
</dbReference>
<name>A0AAE0F7U9_9CHLO</name>